<evidence type="ECO:0000313" key="2">
    <source>
        <dbReference type="Proteomes" id="UP000626109"/>
    </source>
</evidence>
<reference evidence="1" key="1">
    <citation type="submission" date="2021-02" db="EMBL/GenBank/DDBJ databases">
        <authorList>
            <person name="Dougan E. K."/>
            <person name="Rhodes N."/>
            <person name="Thang M."/>
            <person name="Chan C."/>
        </authorList>
    </citation>
    <scope>NUCLEOTIDE SEQUENCE</scope>
</reference>
<dbReference type="EMBL" id="CAJNNW010026010">
    <property type="protein sequence ID" value="CAE8681927.1"/>
    <property type="molecule type" value="Genomic_DNA"/>
</dbReference>
<comment type="caution">
    <text evidence="1">The sequence shown here is derived from an EMBL/GenBank/DDBJ whole genome shotgun (WGS) entry which is preliminary data.</text>
</comment>
<protein>
    <submittedName>
        <fullName evidence="1">Uncharacterized protein</fullName>
    </submittedName>
</protein>
<accession>A0A813JNR9</accession>
<proteinExistence type="predicted"/>
<dbReference type="AlphaFoldDB" id="A0A813JNR9"/>
<gene>
    <name evidence="1" type="ORF">PGLA2088_LOCUS22686</name>
</gene>
<dbReference type="Proteomes" id="UP000626109">
    <property type="component" value="Unassembled WGS sequence"/>
</dbReference>
<evidence type="ECO:0000313" key="1">
    <source>
        <dbReference type="EMBL" id="CAE8681927.1"/>
    </source>
</evidence>
<organism evidence="1 2">
    <name type="scientific">Polarella glacialis</name>
    <name type="common">Dinoflagellate</name>
    <dbReference type="NCBI Taxonomy" id="89957"/>
    <lineage>
        <taxon>Eukaryota</taxon>
        <taxon>Sar</taxon>
        <taxon>Alveolata</taxon>
        <taxon>Dinophyceae</taxon>
        <taxon>Suessiales</taxon>
        <taxon>Suessiaceae</taxon>
        <taxon>Polarella</taxon>
    </lineage>
</organism>
<name>A0A813JNR9_POLGL</name>
<sequence length="135" mass="14724">MSGSMQVPDARPCLLSEQPLPCLRNAGTGSNCTASLWLFGFQPLTSARCWFLPSWLHDNLSGREASCLGDPFRPVLATSQNPLEAASSCEQSGCQSITALPNRTQEVQVIRPNCASGYDLVIDLTLEKQDQAFKY</sequence>